<dbReference type="InterPro" id="IPR032675">
    <property type="entry name" value="LRR_dom_sf"/>
</dbReference>
<feature type="region of interest" description="Disordered" evidence="11">
    <location>
        <begin position="411"/>
        <end position="437"/>
    </location>
</feature>
<dbReference type="SMART" id="SM00082">
    <property type="entry name" value="LRRCT"/>
    <property type="match status" value="1"/>
</dbReference>
<keyword evidence="7" id="KW-0325">Glycoprotein</keyword>
<dbReference type="Pfam" id="PF00560">
    <property type="entry name" value="LRR_1"/>
    <property type="match status" value="1"/>
</dbReference>
<keyword evidence="3" id="KW-0433">Leucine-rich repeat</keyword>
<dbReference type="GO" id="GO:0005576">
    <property type="term" value="C:extracellular region"/>
    <property type="evidence" value="ECO:0007669"/>
    <property type="project" value="UniProtKB-SubCell"/>
</dbReference>
<dbReference type="EMBL" id="CAJHNJ030000015">
    <property type="protein sequence ID" value="CAG9113888.1"/>
    <property type="molecule type" value="Genomic_DNA"/>
</dbReference>
<comment type="subcellular location">
    <subcellularLocation>
        <location evidence="1">Secreted</location>
    </subcellularLocation>
</comment>
<dbReference type="Proteomes" id="UP000653454">
    <property type="component" value="Unassembled WGS sequence"/>
</dbReference>
<keyword evidence="2" id="KW-0964">Secreted</keyword>
<evidence type="ECO:0000256" key="13">
    <source>
        <dbReference type="SAM" id="SignalP"/>
    </source>
</evidence>
<reference evidence="15" key="1">
    <citation type="submission" date="2020-11" db="EMBL/GenBank/DDBJ databases">
        <authorList>
            <person name="Whiteford S."/>
        </authorList>
    </citation>
    <scope>NUCLEOTIDE SEQUENCE</scope>
</reference>
<evidence type="ECO:0000313" key="16">
    <source>
        <dbReference type="Proteomes" id="UP000653454"/>
    </source>
</evidence>
<evidence type="ECO:0000256" key="2">
    <source>
        <dbReference type="ARBA" id="ARBA00022525"/>
    </source>
</evidence>
<dbReference type="PANTHER" id="PTHR24366">
    <property type="entry name" value="IG(IMMUNOGLOBULIN) AND LRR(LEUCINE RICH REPEAT) DOMAINS"/>
    <property type="match status" value="1"/>
</dbReference>
<evidence type="ECO:0000256" key="1">
    <source>
        <dbReference type="ARBA" id="ARBA00004613"/>
    </source>
</evidence>
<protein>
    <recommendedName>
        <fullName evidence="10">Hemolin</fullName>
    </recommendedName>
</protein>
<dbReference type="InterPro" id="IPR001611">
    <property type="entry name" value="Leu-rich_rpt"/>
</dbReference>
<evidence type="ECO:0000259" key="14">
    <source>
        <dbReference type="PROSITE" id="PS50835"/>
    </source>
</evidence>
<dbReference type="FunFam" id="3.80.10.10:FF:000082">
    <property type="entry name" value="Leucine-rich repeat-containing 24"/>
    <property type="match status" value="1"/>
</dbReference>
<name>A0A8S4EDT7_PLUXY</name>
<keyword evidence="16" id="KW-1185">Reference proteome</keyword>
<dbReference type="Gene3D" id="3.80.10.10">
    <property type="entry name" value="Ribonuclease Inhibitor"/>
    <property type="match status" value="2"/>
</dbReference>
<dbReference type="InterPro" id="IPR003598">
    <property type="entry name" value="Ig_sub2"/>
</dbReference>
<evidence type="ECO:0000256" key="10">
    <source>
        <dbReference type="ARBA" id="ARBA00068688"/>
    </source>
</evidence>
<dbReference type="Pfam" id="PF13927">
    <property type="entry name" value="Ig_3"/>
    <property type="match status" value="1"/>
</dbReference>
<keyword evidence="12" id="KW-1133">Transmembrane helix</keyword>
<evidence type="ECO:0000256" key="8">
    <source>
        <dbReference type="ARBA" id="ARBA00023319"/>
    </source>
</evidence>
<gene>
    <name evidence="15" type="ORF">PLXY2_LOCUS5322</name>
</gene>
<feature type="region of interest" description="Disordered" evidence="11">
    <location>
        <begin position="719"/>
        <end position="749"/>
    </location>
</feature>
<evidence type="ECO:0000313" key="15">
    <source>
        <dbReference type="EMBL" id="CAG9113888.1"/>
    </source>
</evidence>
<dbReference type="PANTHER" id="PTHR24366:SF151">
    <property type="entry name" value="KEKKON 2"/>
    <property type="match status" value="1"/>
</dbReference>
<feature type="chain" id="PRO_5035804696" description="Hemolin" evidence="13">
    <location>
        <begin position="26"/>
        <end position="777"/>
    </location>
</feature>
<dbReference type="InterPro" id="IPR000483">
    <property type="entry name" value="Cys-rich_flank_reg_C"/>
</dbReference>
<dbReference type="AlphaFoldDB" id="A0A8S4EDT7"/>
<comment type="caution">
    <text evidence="15">The sequence shown here is derived from an EMBL/GenBank/DDBJ whole genome shotgun (WGS) entry which is preliminary data.</text>
</comment>
<keyword evidence="8" id="KW-0393">Immunoglobulin domain</keyword>
<dbReference type="FunFam" id="2.60.40.10:FF:000032">
    <property type="entry name" value="palladin isoform X1"/>
    <property type="match status" value="1"/>
</dbReference>
<dbReference type="SUPFAM" id="SSF48726">
    <property type="entry name" value="Immunoglobulin"/>
    <property type="match status" value="1"/>
</dbReference>
<dbReference type="InterPro" id="IPR036179">
    <property type="entry name" value="Ig-like_dom_sf"/>
</dbReference>
<evidence type="ECO:0000256" key="3">
    <source>
        <dbReference type="ARBA" id="ARBA00022614"/>
    </source>
</evidence>
<dbReference type="InterPro" id="IPR013783">
    <property type="entry name" value="Ig-like_fold"/>
</dbReference>
<organism evidence="15 16">
    <name type="scientific">Plutella xylostella</name>
    <name type="common">Diamondback moth</name>
    <name type="synonym">Plutella maculipennis</name>
    <dbReference type="NCBI Taxonomy" id="51655"/>
    <lineage>
        <taxon>Eukaryota</taxon>
        <taxon>Metazoa</taxon>
        <taxon>Ecdysozoa</taxon>
        <taxon>Arthropoda</taxon>
        <taxon>Hexapoda</taxon>
        <taxon>Insecta</taxon>
        <taxon>Pterygota</taxon>
        <taxon>Neoptera</taxon>
        <taxon>Endopterygota</taxon>
        <taxon>Lepidoptera</taxon>
        <taxon>Glossata</taxon>
        <taxon>Ditrysia</taxon>
        <taxon>Yponomeutoidea</taxon>
        <taxon>Plutellidae</taxon>
        <taxon>Plutella</taxon>
    </lineage>
</organism>
<dbReference type="InterPro" id="IPR007110">
    <property type="entry name" value="Ig-like_dom"/>
</dbReference>
<keyword evidence="6" id="KW-1015">Disulfide bond</keyword>
<feature type="domain" description="Ig-like" evidence="14">
    <location>
        <begin position="263"/>
        <end position="360"/>
    </location>
</feature>
<keyword evidence="12" id="KW-0812">Transmembrane</keyword>
<dbReference type="SMART" id="SM00408">
    <property type="entry name" value="IGc2"/>
    <property type="match status" value="1"/>
</dbReference>
<feature type="transmembrane region" description="Helical" evidence="12">
    <location>
        <begin position="379"/>
        <end position="404"/>
    </location>
</feature>
<dbReference type="InterPro" id="IPR003591">
    <property type="entry name" value="Leu-rich_rpt_typical-subtyp"/>
</dbReference>
<proteinExistence type="inferred from homology"/>
<evidence type="ECO:0000256" key="7">
    <source>
        <dbReference type="ARBA" id="ARBA00023180"/>
    </source>
</evidence>
<evidence type="ECO:0000256" key="6">
    <source>
        <dbReference type="ARBA" id="ARBA00023157"/>
    </source>
</evidence>
<evidence type="ECO:0000256" key="11">
    <source>
        <dbReference type="SAM" id="MobiDB-lite"/>
    </source>
</evidence>
<sequence>MRGRWPVELRLVALCTTWLLLPALACPPQCVCKWKNGKRHVECVDKDLKLIPGPLDPETQVLDFAGNDMQVLQKEIFQKLGLFDLQKIYLPKCRIHKVDNYAFKGLANLVELDLSNNYLTIVPSSNFVYFPSLMRLSLNNNPITTIKTHCFQHLTFLNTLELSECKIEQIEVDAFAGLHHLEWLRLNGNRLSNMEGDNIFPDTLRGIDLENNRWNCDCQMKDLHNWLVKFNMPHAVEPLCSTPERLRKRKIASVATTDLACAPKMSPTSVYLETNEGNNVTLECVVKAVPEAEISWWFQGQIIHNGSKDDYDLKTSYSLIGTTDKKSELFIFNVNQYDNGTYICIADNIAGRALANYTLKIIIKEEPVIVVVSFPRKHLVIIVTGVFLVIVLVIAIVAVVLLKFKTDTKSRKKKDSGKDVALRNQNNSSRNSDTSTFDTLQRKMNGSLITNAQTHHVVHYTVQESTEDTYRQGSIKNFVDRNPDIINDAETVTNNALNDNAIMSVYKTQNTNPENMEGESAFSLPPMMPRQVTWRDQQPPRGPYHMYQHSADIHLNPGCFLDNEGYPYDYGLPKMQCRGPPMHSNYAIVTPGYQTLPHKRPNVQKLGCKFAKDTEFNTTPPCLNYVSGNFRHTLDGYPVVNRPVPFAGNGNMFIAQPGPLPEGYQVEPITLCCGASQTESCSAAAWGAKGTCAVMVPLDVAEAGAAKCYHVETRCVDTQTGEGRGEARGTEARGGEARGAEGEAPKPALRAGKYELEVCTESPDEGYVGDAVDSADT</sequence>
<evidence type="ECO:0000256" key="4">
    <source>
        <dbReference type="ARBA" id="ARBA00022729"/>
    </source>
</evidence>
<dbReference type="GO" id="GO:0071944">
    <property type="term" value="C:cell periphery"/>
    <property type="evidence" value="ECO:0007669"/>
    <property type="project" value="UniProtKB-ARBA"/>
</dbReference>
<dbReference type="PROSITE" id="PS50835">
    <property type="entry name" value="IG_LIKE"/>
    <property type="match status" value="1"/>
</dbReference>
<dbReference type="InterPro" id="IPR003599">
    <property type="entry name" value="Ig_sub"/>
</dbReference>
<dbReference type="SMART" id="SM00409">
    <property type="entry name" value="IG"/>
    <property type="match status" value="1"/>
</dbReference>
<accession>A0A8S4EDT7</accession>
<dbReference type="SUPFAM" id="SSF52058">
    <property type="entry name" value="L domain-like"/>
    <property type="match status" value="1"/>
</dbReference>
<feature type="compositionally biased region" description="Basic and acidic residues" evidence="11">
    <location>
        <begin position="723"/>
        <end position="744"/>
    </location>
</feature>
<keyword evidence="12" id="KW-0472">Membrane</keyword>
<evidence type="ECO:0000256" key="9">
    <source>
        <dbReference type="ARBA" id="ARBA00061228"/>
    </source>
</evidence>
<comment type="similarity">
    <text evidence="9">Belongs to the hemolin family.</text>
</comment>
<keyword evidence="4 13" id="KW-0732">Signal</keyword>
<dbReference type="Gene3D" id="2.60.40.10">
    <property type="entry name" value="Immunoglobulins"/>
    <property type="match status" value="1"/>
</dbReference>
<dbReference type="Pfam" id="PF13855">
    <property type="entry name" value="LRR_8"/>
    <property type="match status" value="1"/>
</dbReference>
<evidence type="ECO:0000256" key="12">
    <source>
        <dbReference type="SAM" id="Phobius"/>
    </source>
</evidence>
<feature type="compositionally biased region" description="Polar residues" evidence="11">
    <location>
        <begin position="423"/>
        <end position="437"/>
    </location>
</feature>
<feature type="signal peptide" evidence="13">
    <location>
        <begin position="1"/>
        <end position="25"/>
    </location>
</feature>
<dbReference type="SMART" id="SM00369">
    <property type="entry name" value="LRR_TYP"/>
    <property type="match status" value="4"/>
</dbReference>
<evidence type="ECO:0000256" key="5">
    <source>
        <dbReference type="ARBA" id="ARBA00022737"/>
    </source>
</evidence>
<dbReference type="PROSITE" id="PS51450">
    <property type="entry name" value="LRR"/>
    <property type="match status" value="1"/>
</dbReference>
<keyword evidence="5" id="KW-0677">Repeat</keyword>